<accession>A0A919MNS9</accession>
<dbReference type="Proteomes" id="UP000636960">
    <property type="component" value="Unassembled WGS sequence"/>
</dbReference>
<sequence>MGAEPVVEWPIPPAEGYFAEDLDRIPGLPSRTELIDGTLVHESPQKLFHERVKLSLPFAIDIDLTAIDRM</sequence>
<reference evidence="1" key="1">
    <citation type="submission" date="2021-01" db="EMBL/GenBank/DDBJ databases">
        <title>Whole genome shotgun sequence of Actinoplanes rishiriensis NBRC 108556.</title>
        <authorList>
            <person name="Komaki H."/>
            <person name="Tamura T."/>
        </authorList>
    </citation>
    <scope>NUCLEOTIDE SEQUENCE</scope>
    <source>
        <strain evidence="1">NBRC 108556</strain>
    </source>
</reference>
<comment type="caution">
    <text evidence="1">The sequence shown here is derived from an EMBL/GenBank/DDBJ whole genome shotgun (WGS) entry which is preliminary data.</text>
</comment>
<protein>
    <submittedName>
        <fullName evidence="1">Uncharacterized protein</fullName>
    </submittedName>
</protein>
<dbReference type="RefSeq" id="WP_203780665.1">
    <property type="nucleotide sequence ID" value="NZ_BOMV01000012.1"/>
</dbReference>
<organism evidence="1 2">
    <name type="scientific">Paractinoplanes rishiriensis</name>
    <dbReference type="NCBI Taxonomy" id="1050105"/>
    <lineage>
        <taxon>Bacteria</taxon>
        <taxon>Bacillati</taxon>
        <taxon>Actinomycetota</taxon>
        <taxon>Actinomycetes</taxon>
        <taxon>Micromonosporales</taxon>
        <taxon>Micromonosporaceae</taxon>
        <taxon>Paractinoplanes</taxon>
    </lineage>
</organism>
<gene>
    <name evidence="1" type="ORF">Ari01nite_18210</name>
</gene>
<dbReference type="EMBL" id="BOMV01000012">
    <property type="protein sequence ID" value="GIE94356.1"/>
    <property type="molecule type" value="Genomic_DNA"/>
</dbReference>
<name>A0A919MNS9_9ACTN</name>
<evidence type="ECO:0000313" key="1">
    <source>
        <dbReference type="EMBL" id="GIE94356.1"/>
    </source>
</evidence>
<proteinExistence type="predicted"/>
<dbReference type="AlphaFoldDB" id="A0A919MNS9"/>
<evidence type="ECO:0000313" key="2">
    <source>
        <dbReference type="Proteomes" id="UP000636960"/>
    </source>
</evidence>
<keyword evidence="2" id="KW-1185">Reference proteome</keyword>